<proteinExistence type="predicted"/>
<gene>
    <name evidence="2" type="ORF">ODALV1_LOCUS23021</name>
</gene>
<keyword evidence="1" id="KW-1133">Transmembrane helix</keyword>
<feature type="transmembrane region" description="Helical" evidence="1">
    <location>
        <begin position="179"/>
        <end position="200"/>
    </location>
</feature>
<keyword evidence="3" id="KW-1185">Reference proteome</keyword>
<evidence type="ECO:0000313" key="2">
    <source>
        <dbReference type="EMBL" id="CAL8129260.1"/>
    </source>
</evidence>
<feature type="transmembrane region" description="Helical" evidence="1">
    <location>
        <begin position="82"/>
        <end position="107"/>
    </location>
</feature>
<feature type="transmembrane region" description="Helical" evidence="1">
    <location>
        <begin position="150"/>
        <end position="173"/>
    </location>
</feature>
<dbReference type="Proteomes" id="UP001642540">
    <property type="component" value="Unassembled WGS sequence"/>
</dbReference>
<evidence type="ECO:0008006" key="4">
    <source>
        <dbReference type="Google" id="ProtNLM"/>
    </source>
</evidence>
<feature type="transmembrane region" description="Helical" evidence="1">
    <location>
        <begin position="258"/>
        <end position="281"/>
    </location>
</feature>
<keyword evidence="1" id="KW-0472">Membrane</keyword>
<feature type="transmembrane region" description="Helical" evidence="1">
    <location>
        <begin position="288"/>
        <end position="309"/>
    </location>
</feature>
<dbReference type="EMBL" id="CAXLJM020000076">
    <property type="protein sequence ID" value="CAL8129260.1"/>
    <property type="molecule type" value="Genomic_DNA"/>
</dbReference>
<sequence>MIYNIALLQKAFRLNERLSATYNSPHILYWGFDIEANTERWQRRPQLTKSFIISNFTVALGSGTCIYLLLANRLFSDFPIKIPFVHLFIFFLIAIFGSMCIGINTLLIMSGDQFPKEFIKLHQYSNFAMLRIPTPHNTFLQRFKSNLPGLISILTVSLCGIITTLFFPIAIYLKIDPFIWLPCYTNLYLPLRLVICFVYLRESFRTAALSCLIFSFHVPLVFNCLHYCDSFTVGFGGINAYQLLRRIMNINVNYCANFTGMLLASFYVILVSATAVIICGYRLLPGPILVMLITGVLTIYIVMGTYLPWVSLINDWSNGIIQKWRRVLGNMDKNRRFVLRRYISALRPIAFRCGRVGYLTRNTKGRYFRSIFEGFFDVVIAFQEGMQY</sequence>
<protein>
    <recommendedName>
        <fullName evidence="4">Odorant receptor</fullName>
    </recommendedName>
</protein>
<reference evidence="2 3" key="1">
    <citation type="submission" date="2024-08" db="EMBL/GenBank/DDBJ databases">
        <authorList>
            <person name="Cucini C."/>
            <person name="Frati F."/>
        </authorList>
    </citation>
    <scope>NUCLEOTIDE SEQUENCE [LARGE SCALE GENOMIC DNA]</scope>
</reference>
<name>A0ABP1RJQ1_9HEXA</name>
<evidence type="ECO:0000256" key="1">
    <source>
        <dbReference type="SAM" id="Phobius"/>
    </source>
</evidence>
<organism evidence="2 3">
    <name type="scientific">Orchesella dallaii</name>
    <dbReference type="NCBI Taxonomy" id="48710"/>
    <lineage>
        <taxon>Eukaryota</taxon>
        <taxon>Metazoa</taxon>
        <taxon>Ecdysozoa</taxon>
        <taxon>Arthropoda</taxon>
        <taxon>Hexapoda</taxon>
        <taxon>Collembola</taxon>
        <taxon>Entomobryomorpha</taxon>
        <taxon>Entomobryoidea</taxon>
        <taxon>Orchesellidae</taxon>
        <taxon>Orchesellinae</taxon>
        <taxon>Orchesella</taxon>
    </lineage>
</organism>
<evidence type="ECO:0000313" key="3">
    <source>
        <dbReference type="Proteomes" id="UP001642540"/>
    </source>
</evidence>
<accession>A0ABP1RJQ1</accession>
<keyword evidence="1" id="KW-0812">Transmembrane</keyword>
<feature type="transmembrane region" description="Helical" evidence="1">
    <location>
        <begin position="50"/>
        <end position="70"/>
    </location>
</feature>
<comment type="caution">
    <text evidence="2">The sequence shown here is derived from an EMBL/GenBank/DDBJ whole genome shotgun (WGS) entry which is preliminary data.</text>
</comment>